<name>A0AAE0QP78_9TELE</name>
<accession>A0AAE0QP78</accession>
<organism evidence="2 3">
    <name type="scientific">Hemibagrus guttatus</name>
    <dbReference type="NCBI Taxonomy" id="175788"/>
    <lineage>
        <taxon>Eukaryota</taxon>
        <taxon>Metazoa</taxon>
        <taxon>Chordata</taxon>
        <taxon>Craniata</taxon>
        <taxon>Vertebrata</taxon>
        <taxon>Euteleostomi</taxon>
        <taxon>Actinopterygii</taxon>
        <taxon>Neopterygii</taxon>
        <taxon>Teleostei</taxon>
        <taxon>Ostariophysi</taxon>
        <taxon>Siluriformes</taxon>
        <taxon>Bagridae</taxon>
        <taxon>Hemibagrus</taxon>
    </lineage>
</organism>
<proteinExistence type="predicted"/>
<keyword evidence="1" id="KW-0472">Membrane</keyword>
<feature type="transmembrane region" description="Helical" evidence="1">
    <location>
        <begin position="137"/>
        <end position="164"/>
    </location>
</feature>
<dbReference type="AlphaFoldDB" id="A0AAE0QP78"/>
<keyword evidence="1" id="KW-1133">Transmembrane helix</keyword>
<evidence type="ECO:0000313" key="2">
    <source>
        <dbReference type="EMBL" id="KAK3528735.1"/>
    </source>
</evidence>
<dbReference type="EMBL" id="JAUCMX010000012">
    <property type="protein sequence ID" value="KAK3528735.1"/>
    <property type="molecule type" value="Genomic_DNA"/>
</dbReference>
<comment type="caution">
    <text evidence="2">The sequence shown here is derived from an EMBL/GenBank/DDBJ whole genome shotgun (WGS) entry which is preliminary data.</text>
</comment>
<reference evidence="2" key="1">
    <citation type="submission" date="2023-06" db="EMBL/GenBank/DDBJ databases">
        <title>Male Hemibagrus guttatus genome.</title>
        <authorList>
            <person name="Bian C."/>
        </authorList>
    </citation>
    <scope>NUCLEOTIDE SEQUENCE</scope>
    <source>
        <strain evidence="2">Male_cb2023</strain>
        <tissue evidence="2">Muscle</tissue>
    </source>
</reference>
<keyword evidence="3" id="KW-1185">Reference proteome</keyword>
<protein>
    <submittedName>
        <fullName evidence="2">Uncharacterized protein</fullName>
    </submittedName>
</protein>
<dbReference type="Proteomes" id="UP001274896">
    <property type="component" value="Unassembled WGS sequence"/>
</dbReference>
<keyword evidence="1" id="KW-0812">Transmembrane</keyword>
<gene>
    <name evidence="2" type="ORF">QTP70_011214</name>
</gene>
<evidence type="ECO:0000313" key="3">
    <source>
        <dbReference type="Proteomes" id="UP001274896"/>
    </source>
</evidence>
<sequence>MLSDVQRVSSVEKKDSTVVSEVGWMTSVKDWAGVMISAQTLTGRVLSYGVTVAVGVTVELHVNPVSAVITGILQRDVSPAPSHSRWTDLLGSVVRSVRLPFTTRRTDLLWVAWCRGEGLCGTVTTLRDSHYSGPRSLLWFLVLVINLVLDVITIIIITNIMIIINIITITIITIIIIMTIIIITIIIIIIIIINFTIIITITIYNHHNHHYHYHH</sequence>
<feature type="transmembrane region" description="Helical" evidence="1">
    <location>
        <begin position="170"/>
        <end position="203"/>
    </location>
</feature>
<evidence type="ECO:0000256" key="1">
    <source>
        <dbReference type="SAM" id="Phobius"/>
    </source>
</evidence>